<feature type="binding site" evidence="7 9">
    <location>
        <begin position="44"/>
        <end position="45"/>
    </location>
    <ligand>
        <name>3-methyl-2-oxobutanoate</name>
        <dbReference type="ChEBI" id="CHEBI:11851"/>
    </ligand>
</feature>
<dbReference type="PIRSF" id="PIRSF000388">
    <property type="entry name" value="Pantoate_hydroxy_MeTrfase"/>
    <property type="match status" value="1"/>
</dbReference>
<dbReference type="InterPro" id="IPR040442">
    <property type="entry name" value="Pyrv_kinase-like_dom_sf"/>
</dbReference>
<comment type="function">
    <text evidence="6 7">Catalyzes the reversible reaction in which hydroxymethyl group from 5,10-methylenetetrahydrofolate is transferred onto alpha-ketoisovalerate to form ketopantoate.</text>
</comment>
<keyword evidence="4 7" id="KW-0566">Pantothenate biosynthesis</keyword>
<dbReference type="GO" id="GO:0032259">
    <property type="term" value="P:methylation"/>
    <property type="evidence" value="ECO:0007669"/>
    <property type="project" value="UniProtKB-KW"/>
</dbReference>
<feature type="binding site" evidence="7 10">
    <location>
        <position position="83"/>
    </location>
    <ligand>
        <name>Mg(2+)</name>
        <dbReference type="ChEBI" id="CHEBI:18420"/>
    </ligand>
</feature>
<dbReference type="NCBIfam" id="TIGR00222">
    <property type="entry name" value="panB"/>
    <property type="match status" value="1"/>
</dbReference>
<comment type="subunit">
    <text evidence="3 7">Homodecamer; pentamer of dimers.</text>
</comment>
<dbReference type="NCBIfam" id="NF001452">
    <property type="entry name" value="PRK00311.1"/>
    <property type="match status" value="1"/>
</dbReference>
<dbReference type="UniPathway" id="UPA00028">
    <property type="reaction ID" value="UER00003"/>
</dbReference>
<dbReference type="PANTHER" id="PTHR20881:SF0">
    <property type="entry name" value="3-METHYL-2-OXOBUTANOATE HYDROXYMETHYLTRANSFERASE"/>
    <property type="match status" value="1"/>
</dbReference>
<dbReference type="FunFam" id="3.20.20.60:FF:000003">
    <property type="entry name" value="3-methyl-2-oxobutanoate hydroxymethyltransferase"/>
    <property type="match status" value="1"/>
</dbReference>
<dbReference type="Gene3D" id="3.20.20.60">
    <property type="entry name" value="Phosphoenolpyruvate-binding domains"/>
    <property type="match status" value="1"/>
</dbReference>
<dbReference type="GO" id="GO:0003864">
    <property type="term" value="F:3-methyl-2-oxobutanoate hydroxymethyltransferase activity"/>
    <property type="evidence" value="ECO:0007669"/>
    <property type="project" value="UniProtKB-UniRule"/>
</dbReference>
<dbReference type="Pfam" id="PF02548">
    <property type="entry name" value="Pantoate_transf"/>
    <property type="match status" value="1"/>
</dbReference>
<feature type="active site" description="Proton acceptor" evidence="7 8">
    <location>
        <position position="182"/>
    </location>
</feature>
<evidence type="ECO:0000256" key="2">
    <source>
        <dbReference type="ARBA" id="ARBA00008676"/>
    </source>
</evidence>
<dbReference type="InterPro" id="IPR015813">
    <property type="entry name" value="Pyrv/PenolPyrv_kinase-like_dom"/>
</dbReference>
<dbReference type="GO" id="GO:0015940">
    <property type="term" value="P:pantothenate biosynthetic process"/>
    <property type="evidence" value="ECO:0007669"/>
    <property type="project" value="UniProtKB-UniRule"/>
</dbReference>
<dbReference type="SUPFAM" id="SSF51621">
    <property type="entry name" value="Phosphoenolpyruvate/pyruvate domain"/>
    <property type="match status" value="1"/>
</dbReference>
<dbReference type="PANTHER" id="PTHR20881">
    <property type="entry name" value="3-METHYL-2-OXOBUTANOATE HYDROXYMETHYLTRANSFERASE"/>
    <property type="match status" value="1"/>
</dbReference>
<comment type="catalytic activity">
    <reaction evidence="7">
        <text>(6R)-5,10-methylene-5,6,7,8-tetrahydrofolate + 3-methyl-2-oxobutanoate + H2O = 2-dehydropantoate + (6S)-5,6,7,8-tetrahydrofolate</text>
        <dbReference type="Rhea" id="RHEA:11824"/>
        <dbReference type="ChEBI" id="CHEBI:11561"/>
        <dbReference type="ChEBI" id="CHEBI:11851"/>
        <dbReference type="ChEBI" id="CHEBI:15377"/>
        <dbReference type="ChEBI" id="CHEBI:15636"/>
        <dbReference type="ChEBI" id="CHEBI:57453"/>
        <dbReference type="EC" id="2.1.2.11"/>
    </reaction>
</comment>
<dbReference type="EMBL" id="DSID01000461">
    <property type="protein sequence ID" value="HEX70810.1"/>
    <property type="molecule type" value="Genomic_DNA"/>
</dbReference>
<dbReference type="HAMAP" id="MF_00156">
    <property type="entry name" value="PanB"/>
    <property type="match status" value="1"/>
</dbReference>
<comment type="subcellular location">
    <subcellularLocation>
        <location evidence="7">Cytoplasm</location>
    </subcellularLocation>
</comment>
<dbReference type="GO" id="GO:0008168">
    <property type="term" value="F:methyltransferase activity"/>
    <property type="evidence" value="ECO:0007669"/>
    <property type="project" value="UniProtKB-KW"/>
</dbReference>
<organism evidence="11">
    <name type="scientific">Thermorudis sp</name>
    <dbReference type="NCBI Taxonomy" id="1969470"/>
    <lineage>
        <taxon>Bacteria</taxon>
        <taxon>Pseudomonadati</taxon>
        <taxon>Thermomicrobiota</taxon>
        <taxon>Thermomicrobia</taxon>
        <taxon>Thermomicrobia incertae sedis</taxon>
        <taxon>Thermorudis</taxon>
    </lineage>
</organism>
<comment type="similarity">
    <text evidence="2 7">Belongs to the PanB family.</text>
</comment>
<dbReference type="GO" id="GO:0000287">
    <property type="term" value="F:magnesium ion binding"/>
    <property type="evidence" value="ECO:0007669"/>
    <property type="project" value="TreeGrafter"/>
</dbReference>
<comment type="caution">
    <text evidence="11">The sequence shown here is derived from an EMBL/GenBank/DDBJ whole genome shotgun (WGS) entry which is preliminary data.</text>
</comment>
<keyword evidence="5 7" id="KW-0808">Transferase</keyword>
<keyword evidence="7 10" id="KW-0460">Magnesium</keyword>
<feature type="binding site" evidence="7 9">
    <location>
        <position position="113"/>
    </location>
    <ligand>
        <name>3-methyl-2-oxobutanoate</name>
        <dbReference type="ChEBI" id="CHEBI:11851"/>
    </ligand>
</feature>
<name>A0A7C2WE80_9BACT</name>
<evidence type="ECO:0000313" key="11">
    <source>
        <dbReference type="EMBL" id="HEX70810.1"/>
    </source>
</evidence>
<sequence length="292" mass="31519">MRITVRDLAEMKRSGQRIAMVTAYDYPLARLLDEAGIPIVLVGDSLGMTALGYETTLPVTLEEMIHHTKAVVRGTQRAMVVADMPFLTYQISSEEAVRNAGRLIQEGGAQAVKLEGGRSVVDQVRRIVAAGIPVMGHLGLLPQSVHQMGGFRVQARAREQIQLLIEDALLLQEAGIFSLVLEGIPAPVARAVTEILDVPTIGIGAGPHCDGQVQVIADLLHLLPGPLPRHARPFLEAGELIRDALARYAEAVQNGEFPDTAESFQLPKGFDTAWLDDLARQFAERARSSGAG</sequence>
<dbReference type="GO" id="GO:0005737">
    <property type="term" value="C:cytoplasm"/>
    <property type="evidence" value="ECO:0007669"/>
    <property type="project" value="UniProtKB-SubCell"/>
</dbReference>
<keyword evidence="11" id="KW-0489">Methyltransferase</keyword>
<proteinExistence type="inferred from homology"/>
<feature type="binding site" evidence="7 10">
    <location>
        <position position="115"/>
    </location>
    <ligand>
        <name>Mg(2+)</name>
        <dbReference type="ChEBI" id="CHEBI:18420"/>
    </ligand>
</feature>
<comment type="cofactor">
    <cofactor evidence="7 10">
        <name>Mg(2+)</name>
        <dbReference type="ChEBI" id="CHEBI:18420"/>
    </cofactor>
    <text evidence="7 10">Binds 1 Mg(2+) ion per subunit.</text>
</comment>
<feature type="binding site" evidence="7 10">
    <location>
        <position position="44"/>
    </location>
    <ligand>
        <name>Mg(2+)</name>
        <dbReference type="ChEBI" id="CHEBI:18420"/>
    </ligand>
</feature>
<feature type="binding site" evidence="7 9">
    <location>
        <position position="83"/>
    </location>
    <ligand>
        <name>3-methyl-2-oxobutanoate</name>
        <dbReference type="ChEBI" id="CHEBI:11851"/>
    </ligand>
</feature>
<accession>A0A7C2WE80</accession>
<evidence type="ECO:0000256" key="6">
    <source>
        <dbReference type="ARBA" id="ARBA00056497"/>
    </source>
</evidence>
<evidence type="ECO:0000256" key="7">
    <source>
        <dbReference type="HAMAP-Rule" id="MF_00156"/>
    </source>
</evidence>
<evidence type="ECO:0000256" key="5">
    <source>
        <dbReference type="ARBA" id="ARBA00022679"/>
    </source>
</evidence>
<protein>
    <recommendedName>
        <fullName evidence="7">3-methyl-2-oxobutanoate hydroxymethyltransferase</fullName>
        <ecNumber evidence="7">2.1.2.11</ecNumber>
    </recommendedName>
    <alternativeName>
        <fullName evidence="7">Ketopantoate hydroxymethyltransferase</fullName>
        <shortName evidence="7">KPHMT</shortName>
    </alternativeName>
</protein>
<dbReference type="EC" id="2.1.2.11" evidence="7"/>
<comment type="pathway">
    <text evidence="1 7">Cofactor biosynthesis; (R)-pantothenate biosynthesis; (R)-pantoate from 3-methyl-2-oxobutanoate: step 1/2.</text>
</comment>
<evidence type="ECO:0000256" key="1">
    <source>
        <dbReference type="ARBA" id="ARBA00005033"/>
    </source>
</evidence>
<evidence type="ECO:0000256" key="3">
    <source>
        <dbReference type="ARBA" id="ARBA00011424"/>
    </source>
</evidence>
<keyword evidence="7 10" id="KW-0479">Metal-binding</keyword>
<dbReference type="CDD" id="cd06557">
    <property type="entry name" value="KPHMT-like"/>
    <property type="match status" value="1"/>
</dbReference>
<keyword evidence="7" id="KW-0963">Cytoplasm</keyword>
<dbReference type="AlphaFoldDB" id="A0A7C2WE80"/>
<evidence type="ECO:0000256" key="8">
    <source>
        <dbReference type="PIRSR" id="PIRSR000388-1"/>
    </source>
</evidence>
<reference evidence="11" key="1">
    <citation type="journal article" date="2020" name="mSystems">
        <title>Genome- and Community-Level Interaction Insights into Carbon Utilization and Element Cycling Functions of Hydrothermarchaeota in Hydrothermal Sediment.</title>
        <authorList>
            <person name="Zhou Z."/>
            <person name="Liu Y."/>
            <person name="Xu W."/>
            <person name="Pan J."/>
            <person name="Luo Z.H."/>
            <person name="Li M."/>
        </authorList>
    </citation>
    <scope>NUCLEOTIDE SEQUENCE [LARGE SCALE GENOMIC DNA]</scope>
    <source>
        <strain evidence="11">SpSt-192</strain>
    </source>
</reference>
<evidence type="ECO:0000256" key="10">
    <source>
        <dbReference type="PIRSR" id="PIRSR000388-3"/>
    </source>
</evidence>
<evidence type="ECO:0000256" key="9">
    <source>
        <dbReference type="PIRSR" id="PIRSR000388-2"/>
    </source>
</evidence>
<gene>
    <name evidence="7 11" type="primary">panB</name>
    <name evidence="11" type="ORF">ENP13_06155</name>
</gene>
<evidence type="ECO:0000256" key="4">
    <source>
        <dbReference type="ARBA" id="ARBA00022655"/>
    </source>
</evidence>
<dbReference type="InterPro" id="IPR003700">
    <property type="entry name" value="Pantoate_hydroxy_MeTrfase"/>
</dbReference>